<accession>A0A1V5ZPQ8</accession>
<feature type="compositionally biased region" description="Polar residues" evidence="1">
    <location>
        <begin position="1"/>
        <end position="12"/>
    </location>
</feature>
<name>A0A1V5ZPQ8_9BACT</name>
<sequence>MEKENLNLQNGDFNDKNNSKIKPEANSEVEKTDYNSIESQIDNVGIKTAEELNDSLETKKIEKIYYANIMRRNPNHGGT</sequence>
<dbReference type="AlphaFoldDB" id="A0A1V5ZPQ8"/>
<dbReference type="EMBL" id="MWDB01000004">
    <property type="protein sequence ID" value="OQB42235.1"/>
    <property type="molecule type" value="Genomic_DNA"/>
</dbReference>
<organism evidence="2">
    <name type="scientific">candidate division CPR1 bacterium ADurb.Bin160</name>
    <dbReference type="NCBI Taxonomy" id="1852826"/>
    <lineage>
        <taxon>Bacteria</taxon>
        <taxon>candidate division CPR1</taxon>
    </lineage>
</organism>
<feature type="compositionally biased region" description="Basic and acidic residues" evidence="1">
    <location>
        <begin position="13"/>
        <end position="33"/>
    </location>
</feature>
<proteinExistence type="predicted"/>
<feature type="region of interest" description="Disordered" evidence="1">
    <location>
        <begin position="1"/>
        <end position="34"/>
    </location>
</feature>
<evidence type="ECO:0000256" key="1">
    <source>
        <dbReference type="SAM" id="MobiDB-lite"/>
    </source>
</evidence>
<comment type="caution">
    <text evidence="2">The sequence shown here is derived from an EMBL/GenBank/DDBJ whole genome shotgun (WGS) entry which is preliminary data.</text>
</comment>
<gene>
    <name evidence="2" type="ORF">BWY04_00299</name>
</gene>
<dbReference type="Proteomes" id="UP000485621">
    <property type="component" value="Unassembled WGS sequence"/>
</dbReference>
<evidence type="ECO:0000313" key="2">
    <source>
        <dbReference type="EMBL" id="OQB42235.1"/>
    </source>
</evidence>
<protein>
    <submittedName>
        <fullName evidence="2">Uncharacterized protein</fullName>
    </submittedName>
</protein>
<reference evidence="2" key="1">
    <citation type="submission" date="2017-02" db="EMBL/GenBank/DDBJ databases">
        <title>Delving into the versatile metabolic prowess of the omnipresent phylum Bacteroidetes.</title>
        <authorList>
            <person name="Nobu M.K."/>
            <person name="Mei R."/>
            <person name="Narihiro T."/>
            <person name="Kuroda K."/>
            <person name="Liu W.-T."/>
        </authorList>
    </citation>
    <scope>NUCLEOTIDE SEQUENCE</scope>
    <source>
        <strain evidence="2">ADurb.Bin160</strain>
    </source>
</reference>